<accession>A0A915ICK8</accession>
<keyword evidence="1" id="KW-1185">Reference proteome</keyword>
<dbReference type="AlphaFoldDB" id="A0A915ICK8"/>
<reference evidence="2" key="1">
    <citation type="submission" date="2022-11" db="UniProtKB">
        <authorList>
            <consortium name="WormBaseParasite"/>
        </authorList>
    </citation>
    <scope>IDENTIFICATION</scope>
</reference>
<name>A0A915ICK8_ROMCU</name>
<evidence type="ECO:0000313" key="2">
    <source>
        <dbReference type="WBParaSite" id="nRc.2.0.1.t10966-RA"/>
    </source>
</evidence>
<evidence type="ECO:0000313" key="1">
    <source>
        <dbReference type="Proteomes" id="UP000887565"/>
    </source>
</evidence>
<organism evidence="1 2">
    <name type="scientific">Romanomermis culicivorax</name>
    <name type="common">Nematode worm</name>
    <dbReference type="NCBI Taxonomy" id="13658"/>
    <lineage>
        <taxon>Eukaryota</taxon>
        <taxon>Metazoa</taxon>
        <taxon>Ecdysozoa</taxon>
        <taxon>Nematoda</taxon>
        <taxon>Enoplea</taxon>
        <taxon>Dorylaimia</taxon>
        <taxon>Mermithida</taxon>
        <taxon>Mermithoidea</taxon>
        <taxon>Mermithidae</taxon>
        <taxon>Romanomermis</taxon>
    </lineage>
</organism>
<dbReference type="WBParaSite" id="nRc.2.0.1.t10966-RA">
    <property type="protein sequence ID" value="nRc.2.0.1.t10966-RA"/>
    <property type="gene ID" value="nRc.2.0.1.g10966"/>
</dbReference>
<proteinExistence type="predicted"/>
<sequence length="158" mass="17929">MVSNSLSILEDLYLSEIFHLGTCASQFEIESSNFVLNGLIRESTFTDEKRKKVFSTTKADDAKFGADDRLDYGRGEIKKLIHHYENLQLDESGTLNEWEEFKRFVLFDLARKPDCESSWADSAIQCSSKAEVYPNLSKLTKALLVMNVQNASVERGFG</sequence>
<dbReference type="Proteomes" id="UP000887565">
    <property type="component" value="Unplaced"/>
</dbReference>
<protein>
    <submittedName>
        <fullName evidence="2">HAT C-terminal dimerisation domain-containing protein</fullName>
    </submittedName>
</protein>